<protein>
    <submittedName>
        <fullName evidence="2">YibE/F family protein</fullName>
    </submittedName>
</protein>
<dbReference type="Pfam" id="PF07907">
    <property type="entry name" value="YibE_F"/>
    <property type="match status" value="1"/>
</dbReference>
<keyword evidence="1" id="KW-1133">Transmembrane helix</keyword>
<dbReference type="EMBL" id="CP115965">
    <property type="protein sequence ID" value="WZW98163.1"/>
    <property type="molecule type" value="Genomic_DNA"/>
</dbReference>
<feature type="transmembrane region" description="Helical" evidence="1">
    <location>
        <begin position="327"/>
        <end position="349"/>
    </location>
</feature>
<name>A0ABZ3C646_9ACTN</name>
<feature type="transmembrane region" description="Helical" evidence="1">
    <location>
        <begin position="268"/>
        <end position="286"/>
    </location>
</feature>
<feature type="transmembrane region" description="Helical" evidence="1">
    <location>
        <begin position="228"/>
        <end position="248"/>
    </location>
</feature>
<keyword evidence="1" id="KW-0812">Transmembrane</keyword>
<keyword evidence="3" id="KW-1185">Reference proteome</keyword>
<sequence>MGPGHNHDHAALDADVRVSQTARRVTVVALCLVAVVTLVGLVWLWPTERATLPGGSTLAAEGIEVVPGRVTALAPCADSAPDAGVQHACEVATVEVLEGADAGASVPVELIGVSARSGITVGDRLQVAAVPGAAGEPTYSLITVDRMGVIVVFGALFVVAVLAVAGWKGLRGLVGLVISGWVLFAFVIPALAAGEAAVPVALVGSTAIMFVVLYVAHGVSMRTSSAFVGTLLSLVATTALGAAGVWAARLSGISTDETITLANLLGDLDFPDILTCSLVIAGLRVLNDVTITQASAVWEIRAAGPHLVRRELFASGMRIGRDHIASTIYTIVFAYAGAALSLLLVLSLYDQPLHLLLSTEQFAEEIIRTLGSGIGLVLSVPLTTAVAALTVRGAQDAVQPARAR</sequence>
<feature type="transmembrane region" description="Helical" evidence="1">
    <location>
        <begin position="25"/>
        <end position="45"/>
    </location>
</feature>
<accession>A0ABZ3C646</accession>
<dbReference type="RefSeq" id="WP_342372289.1">
    <property type="nucleotide sequence ID" value="NZ_CP115965.1"/>
</dbReference>
<keyword evidence="1" id="KW-0472">Membrane</keyword>
<evidence type="ECO:0000256" key="1">
    <source>
        <dbReference type="SAM" id="Phobius"/>
    </source>
</evidence>
<feature type="transmembrane region" description="Helical" evidence="1">
    <location>
        <begin position="369"/>
        <end position="391"/>
    </location>
</feature>
<reference evidence="2 3" key="1">
    <citation type="journal article" date="2023" name="Environ Microbiome">
        <title>A coral-associated actinobacterium mitigates coral bleaching under heat stress.</title>
        <authorList>
            <person name="Li J."/>
            <person name="Zou Y."/>
            <person name="Li Q."/>
            <person name="Zhang J."/>
            <person name="Bourne D.G."/>
            <person name="Lyu Y."/>
            <person name="Liu C."/>
            <person name="Zhang S."/>
        </authorList>
    </citation>
    <scope>NUCLEOTIDE SEQUENCE [LARGE SCALE GENOMIC DNA]</scope>
    <source>
        <strain evidence="2 3">SCSIO 13291</strain>
    </source>
</reference>
<evidence type="ECO:0000313" key="2">
    <source>
        <dbReference type="EMBL" id="WZW98163.1"/>
    </source>
</evidence>
<evidence type="ECO:0000313" key="3">
    <source>
        <dbReference type="Proteomes" id="UP001434337"/>
    </source>
</evidence>
<dbReference type="PANTHER" id="PTHR41771:SF1">
    <property type="entry name" value="MEMBRANE PROTEIN"/>
    <property type="match status" value="1"/>
</dbReference>
<dbReference type="PANTHER" id="PTHR41771">
    <property type="entry name" value="MEMBRANE PROTEIN-RELATED"/>
    <property type="match status" value="1"/>
</dbReference>
<feature type="transmembrane region" description="Helical" evidence="1">
    <location>
        <begin position="198"/>
        <end position="216"/>
    </location>
</feature>
<gene>
    <name evidence="2" type="ORF">PCC79_14925</name>
</gene>
<dbReference type="Proteomes" id="UP001434337">
    <property type="component" value="Chromosome"/>
</dbReference>
<dbReference type="InterPro" id="IPR012507">
    <property type="entry name" value="YibE_F"/>
</dbReference>
<organism evidence="2 3">
    <name type="scientific">Propioniciclava soli</name>
    <dbReference type="NCBI Taxonomy" id="2775081"/>
    <lineage>
        <taxon>Bacteria</taxon>
        <taxon>Bacillati</taxon>
        <taxon>Actinomycetota</taxon>
        <taxon>Actinomycetes</taxon>
        <taxon>Propionibacteriales</taxon>
        <taxon>Propionibacteriaceae</taxon>
        <taxon>Propioniciclava</taxon>
    </lineage>
</organism>
<feature type="transmembrane region" description="Helical" evidence="1">
    <location>
        <begin position="173"/>
        <end position="192"/>
    </location>
</feature>
<proteinExistence type="predicted"/>
<feature type="transmembrane region" description="Helical" evidence="1">
    <location>
        <begin position="147"/>
        <end position="166"/>
    </location>
</feature>